<dbReference type="Pfam" id="PF18855">
    <property type="entry name" value="baeRF_family11"/>
    <property type="match status" value="1"/>
</dbReference>
<gene>
    <name evidence="1" type="ORF">MCHUDSM44219_01634</name>
</gene>
<evidence type="ECO:0000313" key="2">
    <source>
        <dbReference type="Proteomes" id="UP000036176"/>
    </source>
</evidence>
<dbReference type="EMBL" id="JYNX01000029">
    <property type="protein sequence ID" value="KMO82125.1"/>
    <property type="molecule type" value="Genomic_DNA"/>
</dbReference>
<name>A0A0J6WFV0_MYCCU</name>
<comment type="caution">
    <text evidence="1">The sequence shown here is derived from an EMBL/GenBank/DDBJ whole genome shotgun (WGS) entry which is preliminary data.</text>
</comment>
<reference evidence="1 2" key="1">
    <citation type="journal article" date="2015" name="Genome Biol. Evol.">
        <title>Characterization of Three Mycobacterium spp. with Potential Use in Bioremediation by Genome Sequencing and Comparative Genomics.</title>
        <authorList>
            <person name="Das S."/>
            <person name="Pettersson B.M."/>
            <person name="Behra P.R."/>
            <person name="Ramesh M."/>
            <person name="Dasgupta S."/>
            <person name="Bhattacharya A."/>
            <person name="Kirsebom L.A."/>
        </authorList>
    </citation>
    <scope>NUCLEOTIDE SEQUENCE [LARGE SCALE GENOMIC DNA]</scope>
    <source>
        <strain evidence="1 2">DSM 44219</strain>
    </source>
</reference>
<sequence>MTRYQLPDTTDLIRLGEPHEHAITVYVETSPGPDLREHSLLQAKSAVDRALRTVRDRGARHSAVGQLRDRWAEIAESDLWLRLSRSLAVFIADDFHEVYVLPNALQSQSQVGAYFDIGQLVRAASSRQEAFALTLSANGWNLLRATATTRAESLPLTGDHPVDAADATNRATLRDRDHVGRLVGDEGRKLLLETYAKRVADAVESELALLDPSSTVPLFLFATDPLLDMYRSLDHKREIVAVPGAADALRPDQIDTGIRQGLSALNAHRSNARVEEIGNGVARGLVATDLVDIGRAAVAGAVSTLVYDFTVDMMGRLNDANGRVTYDDGGYDLLSRIAVIVLDKGGEVIAVRPEEITADIWSGTALAALRFPLS</sequence>
<accession>A0A0J6WFV0</accession>
<evidence type="ECO:0000313" key="1">
    <source>
        <dbReference type="EMBL" id="KMO82125.1"/>
    </source>
</evidence>
<dbReference type="AlphaFoldDB" id="A0A0J6WFV0"/>
<keyword evidence="2" id="KW-1185">Reference proteome</keyword>
<organism evidence="1 2">
    <name type="scientific">Mycolicibacterium chubuense</name>
    <name type="common">Mycobacterium chubuense</name>
    <dbReference type="NCBI Taxonomy" id="1800"/>
    <lineage>
        <taxon>Bacteria</taxon>
        <taxon>Bacillati</taxon>
        <taxon>Actinomycetota</taxon>
        <taxon>Actinomycetes</taxon>
        <taxon>Mycobacteriales</taxon>
        <taxon>Mycobacteriaceae</taxon>
        <taxon>Mycolicibacterium</taxon>
    </lineage>
</organism>
<dbReference type="PATRIC" id="fig|1800.3.peg.1646"/>
<dbReference type="OrthoDB" id="242138at2"/>
<proteinExistence type="predicted"/>
<dbReference type="Proteomes" id="UP000036176">
    <property type="component" value="Unassembled WGS sequence"/>
</dbReference>
<protein>
    <submittedName>
        <fullName evidence="1">Uncharacterized protein</fullName>
    </submittedName>
</protein>
<dbReference type="RefSeq" id="WP_048417701.1">
    <property type="nucleotide sequence ID" value="NZ_JYNX01000029.1"/>
</dbReference>
<dbReference type="InterPro" id="IPR041638">
    <property type="entry name" value="BaeRF_family11"/>
</dbReference>